<dbReference type="GO" id="GO:0005886">
    <property type="term" value="C:plasma membrane"/>
    <property type="evidence" value="ECO:0007669"/>
    <property type="project" value="UniProtKB-SubCell"/>
</dbReference>
<reference evidence="11 12" key="1">
    <citation type="submission" date="2014-08" db="EMBL/GenBank/DDBJ databases">
        <authorList>
            <person name="Hassan Y.I."/>
            <person name="Lepp D."/>
            <person name="Zhou T."/>
        </authorList>
    </citation>
    <scope>NUCLEOTIDE SEQUENCE [LARGE SCALE GENOMIC DNA]</scope>
    <source>
        <strain evidence="11 12">IFO13584</strain>
    </source>
</reference>
<keyword evidence="6" id="KW-0653">Protein transport</keyword>
<dbReference type="GO" id="GO:0015031">
    <property type="term" value="P:protein transport"/>
    <property type="evidence" value="ECO:0007669"/>
    <property type="project" value="UniProtKB-KW"/>
</dbReference>
<proteinExistence type="inferred from homology"/>
<keyword evidence="5" id="KW-0571">Peptide transport</keyword>
<keyword evidence="7 9" id="KW-1133">Transmembrane helix</keyword>
<evidence type="ECO:0000256" key="5">
    <source>
        <dbReference type="ARBA" id="ARBA00022856"/>
    </source>
</evidence>
<evidence type="ECO:0000259" key="10">
    <source>
        <dbReference type="PROSITE" id="PS50928"/>
    </source>
</evidence>
<evidence type="ECO:0000313" key="12">
    <source>
        <dbReference type="Proteomes" id="UP000028981"/>
    </source>
</evidence>
<dbReference type="EMBL" id="JQGC01000007">
    <property type="protein sequence ID" value="KFL31187.1"/>
    <property type="molecule type" value="Genomic_DNA"/>
</dbReference>
<dbReference type="Pfam" id="PF00528">
    <property type="entry name" value="BPD_transp_1"/>
    <property type="match status" value="1"/>
</dbReference>
<keyword evidence="2 9" id="KW-0813">Transport</keyword>
<dbReference type="RefSeq" id="WP_035082272.1">
    <property type="nucleotide sequence ID" value="NZ_JQGC01000007.1"/>
</dbReference>
<evidence type="ECO:0000256" key="3">
    <source>
        <dbReference type="ARBA" id="ARBA00022475"/>
    </source>
</evidence>
<comment type="similarity">
    <text evidence="9">Belongs to the binding-protein-dependent transport system permease family.</text>
</comment>
<dbReference type="InterPro" id="IPR000515">
    <property type="entry name" value="MetI-like"/>
</dbReference>
<dbReference type="SUPFAM" id="SSF161098">
    <property type="entry name" value="MetI-like"/>
    <property type="match status" value="1"/>
</dbReference>
<dbReference type="PANTHER" id="PTHR43386:SF1">
    <property type="entry name" value="D,D-DIPEPTIDE TRANSPORT SYSTEM PERMEASE PROTEIN DDPC-RELATED"/>
    <property type="match status" value="1"/>
</dbReference>
<dbReference type="STRING" id="46914.JP75_09835"/>
<dbReference type="AlphaFoldDB" id="A0A087M2T4"/>
<sequence>MSTEIKQRGSLELTLRRLLADRAGLVAMLFIIALVATAIGADGIAALTGHGPTAQFLDVGLTPTGLPVPPSGRFPFGTDQLGRDVLVRLAHGARISLSIGVVASLLAAVIGVTIGLVAGYFGGWVDVVLGRLMDLVMSIPVLLCMLSLVAVFGPSLPLSLSVIVFFSWTTMGRVVRGQVLSLKEREFVLASRSMGAGHLSIMFTDILPNLGAPIIIYTTMMVPTSIIFEATLSFLGLGIVPPAPSWGGMLAEAANNSIYMFAWWLVLFPGLALLFTTLSFNILGDALRDALDPASMRNKVQKKKKKTSVGTAS</sequence>
<evidence type="ECO:0000256" key="6">
    <source>
        <dbReference type="ARBA" id="ARBA00022927"/>
    </source>
</evidence>
<dbReference type="CDD" id="cd06261">
    <property type="entry name" value="TM_PBP2"/>
    <property type="match status" value="1"/>
</dbReference>
<feature type="transmembrane region" description="Helical" evidence="9">
    <location>
        <begin position="25"/>
        <end position="47"/>
    </location>
</feature>
<evidence type="ECO:0000256" key="8">
    <source>
        <dbReference type="ARBA" id="ARBA00023136"/>
    </source>
</evidence>
<organism evidence="11 12">
    <name type="scientific">Devosia riboflavina</name>
    <dbReference type="NCBI Taxonomy" id="46914"/>
    <lineage>
        <taxon>Bacteria</taxon>
        <taxon>Pseudomonadati</taxon>
        <taxon>Pseudomonadota</taxon>
        <taxon>Alphaproteobacteria</taxon>
        <taxon>Hyphomicrobiales</taxon>
        <taxon>Devosiaceae</taxon>
        <taxon>Devosia</taxon>
    </lineage>
</organism>
<dbReference type="GO" id="GO:0055085">
    <property type="term" value="P:transmembrane transport"/>
    <property type="evidence" value="ECO:0007669"/>
    <property type="project" value="InterPro"/>
</dbReference>
<evidence type="ECO:0000256" key="7">
    <source>
        <dbReference type="ARBA" id="ARBA00022989"/>
    </source>
</evidence>
<dbReference type="PROSITE" id="PS50928">
    <property type="entry name" value="ABC_TM1"/>
    <property type="match status" value="1"/>
</dbReference>
<accession>A0A087M2T4</accession>
<gene>
    <name evidence="11" type="ORF">JP75_09835</name>
</gene>
<evidence type="ECO:0000256" key="9">
    <source>
        <dbReference type="RuleBase" id="RU363032"/>
    </source>
</evidence>
<keyword evidence="8 9" id="KW-0472">Membrane</keyword>
<protein>
    <submittedName>
        <fullName evidence="11">ABC transporter permease</fullName>
    </submittedName>
</protein>
<evidence type="ECO:0000256" key="4">
    <source>
        <dbReference type="ARBA" id="ARBA00022692"/>
    </source>
</evidence>
<feature type="transmembrane region" description="Helical" evidence="9">
    <location>
        <begin position="95"/>
        <end position="120"/>
    </location>
</feature>
<keyword evidence="4 9" id="KW-0812">Transmembrane</keyword>
<comment type="caution">
    <text evidence="11">The sequence shown here is derived from an EMBL/GenBank/DDBJ whole genome shotgun (WGS) entry which is preliminary data.</text>
</comment>
<feature type="transmembrane region" description="Helical" evidence="9">
    <location>
        <begin position="261"/>
        <end position="283"/>
    </location>
</feature>
<dbReference type="Proteomes" id="UP000028981">
    <property type="component" value="Unassembled WGS sequence"/>
</dbReference>
<comment type="subcellular location">
    <subcellularLocation>
        <location evidence="1 9">Cell membrane</location>
        <topology evidence="1 9">Multi-pass membrane protein</topology>
    </subcellularLocation>
</comment>
<evidence type="ECO:0000256" key="1">
    <source>
        <dbReference type="ARBA" id="ARBA00004651"/>
    </source>
</evidence>
<name>A0A087M2T4_9HYPH</name>
<feature type="transmembrane region" description="Helical" evidence="9">
    <location>
        <begin position="187"/>
        <end position="208"/>
    </location>
</feature>
<feature type="transmembrane region" description="Helical" evidence="9">
    <location>
        <begin position="214"/>
        <end position="240"/>
    </location>
</feature>
<dbReference type="OrthoDB" id="9805884at2"/>
<dbReference type="GO" id="GO:0015833">
    <property type="term" value="P:peptide transport"/>
    <property type="evidence" value="ECO:0007669"/>
    <property type="project" value="UniProtKB-KW"/>
</dbReference>
<keyword evidence="3" id="KW-1003">Cell membrane</keyword>
<dbReference type="InterPro" id="IPR050366">
    <property type="entry name" value="BP-dependent_transpt_permease"/>
</dbReference>
<evidence type="ECO:0000256" key="2">
    <source>
        <dbReference type="ARBA" id="ARBA00022448"/>
    </source>
</evidence>
<dbReference type="InterPro" id="IPR035906">
    <property type="entry name" value="MetI-like_sf"/>
</dbReference>
<dbReference type="Gene3D" id="1.10.3720.10">
    <property type="entry name" value="MetI-like"/>
    <property type="match status" value="1"/>
</dbReference>
<dbReference type="PANTHER" id="PTHR43386">
    <property type="entry name" value="OLIGOPEPTIDE TRANSPORT SYSTEM PERMEASE PROTEIN APPC"/>
    <property type="match status" value="1"/>
</dbReference>
<keyword evidence="12" id="KW-1185">Reference proteome</keyword>
<feature type="domain" description="ABC transmembrane type-1" evidence="10">
    <location>
        <begin position="93"/>
        <end position="284"/>
    </location>
</feature>
<evidence type="ECO:0000313" key="11">
    <source>
        <dbReference type="EMBL" id="KFL31187.1"/>
    </source>
</evidence>